<evidence type="ECO:0000256" key="7">
    <source>
        <dbReference type="RuleBase" id="RU363032"/>
    </source>
</evidence>
<dbReference type="InterPro" id="IPR050809">
    <property type="entry name" value="UgpAE/MalFG_permease"/>
</dbReference>
<feature type="transmembrane region" description="Helical" evidence="7">
    <location>
        <begin position="195"/>
        <end position="219"/>
    </location>
</feature>
<dbReference type="Pfam" id="PF00528">
    <property type="entry name" value="BPD_transp_1"/>
    <property type="match status" value="1"/>
</dbReference>
<evidence type="ECO:0000256" key="3">
    <source>
        <dbReference type="ARBA" id="ARBA00022475"/>
    </source>
</evidence>
<comment type="subcellular location">
    <subcellularLocation>
        <location evidence="1 7">Cell membrane</location>
        <topology evidence="1 7">Multi-pass membrane protein</topology>
    </subcellularLocation>
</comment>
<evidence type="ECO:0000313" key="11">
    <source>
        <dbReference type="Proteomes" id="UP000230161"/>
    </source>
</evidence>
<feature type="transmembrane region" description="Helical" evidence="7">
    <location>
        <begin position="301"/>
        <end position="323"/>
    </location>
</feature>
<comment type="caution">
    <text evidence="10">The sequence shown here is derived from an EMBL/GenBank/DDBJ whole genome shotgun (WGS) entry which is preliminary data.</text>
</comment>
<evidence type="ECO:0000256" key="5">
    <source>
        <dbReference type="ARBA" id="ARBA00022989"/>
    </source>
</evidence>
<organism evidence="10 11">
    <name type="scientific">Compostimonas suwonensis</name>
    <dbReference type="NCBI Taxonomy" id="1048394"/>
    <lineage>
        <taxon>Bacteria</taxon>
        <taxon>Bacillati</taxon>
        <taxon>Actinomycetota</taxon>
        <taxon>Actinomycetes</taxon>
        <taxon>Micrococcales</taxon>
        <taxon>Microbacteriaceae</taxon>
        <taxon>Compostimonas</taxon>
    </lineage>
</organism>
<dbReference type="PANTHER" id="PTHR43227">
    <property type="entry name" value="BLL4140 PROTEIN"/>
    <property type="match status" value="1"/>
</dbReference>
<keyword evidence="5 7" id="KW-1133">Transmembrane helix</keyword>
<dbReference type="SUPFAM" id="SSF161098">
    <property type="entry name" value="MetI-like"/>
    <property type="match status" value="1"/>
</dbReference>
<evidence type="ECO:0000256" key="8">
    <source>
        <dbReference type="SAM" id="MobiDB-lite"/>
    </source>
</evidence>
<feature type="region of interest" description="Disordered" evidence="8">
    <location>
        <begin position="1"/>
        <end position="37"/>
    </location>
</feature>
<reference evidence="10 11" key="1">
    <citation type="submission" date="2017-11" db="EMBL/GenBank/DDBJ databases">
        <title>Genomic Encyclopedia of Archaeal and Bacterial Type Strains, Phase II (KMG-II): From Individual Species to Whole Genera.</title>
        <authorList>
            <person name="Goeker M."/>
        </authorList>
    </citation>
    <scope>NUCLEOTIDE SEQUENCE [LARGE SCALE GENOMIC DNA]</scope>
    <source>
        <strain evidence="10 11">DSM 25625</strain>
    </source>
</reference>
<keyword evidence="11" id="KW-1185">Reference proteome</keyword>
<evidence type="ECO:0000259" key="9">
    <source>
        <dbReference type="PROSITE" id="PS50928"/>
    </source>
</evidence>
<evidence type="ECO:0000256" key="2">
    <source>
        <dbReference type="ARBA" id="ARBA00022448"/>
    </source>
</evidence>
<evidence type="ECO:0000256" key="4">
    <source>
        <dbReference type="ARBA" id="ARBA00022692"/>
    </source>
</evidence>
<accession>A0A2M9BVD0</accession>
<evidence type="ECO:0000256" key="1">
    <source>
        <dbReference type="ARBA" id="ARBA00004651"/>
    </source>
</evidence>
<protein>
    <submittedName>
        <fullName evidence="10">N,N'-diacetylchitobiose transport system permease protein</fullName>
    </submittedName>
</protein>
<keyword evidence="4 7" id="KW-0812">Transmembrane</keyword>
<proteinExistence type="inferred from homology"/>
<dbReference type="Gene3D" id="1.10.3720.10">
    <property type="entry name" value="MetI-like"/>
    <property type="match status" value="1"/>
</dbReference>
<dbReference type="GO" id="GO:0005886">
    <property type="term" value="C:plasma membrane"/>
    <property type="evidence" value="ECO:0007669"/>
    <property type="project" value="UniProtKB-SubCell"/>
</dbReference>
<keyword evidence="2 7" id="KW-0813">Transport</keyword>
<dbReference type="RefSeq" id="WP_100344525.1">
    <property type="nucleotide sequence ID" value="NZ_PGFB01000003.1"/>
</dbReference>
<feature type="transmembrane region" description="Helical" evidence="7">
    <location>
        <begin position="240"/>
        <end position="263"/>
    </location>
</feature>
<evidence type="ECO:0000256" key="6">
    <source>
        <dbReference type="ARBA" id="ARBA00023136"/>
    </source>
</evidence>
<feature type="transmembrane region" description="Helical" evidence="7">
    <location>
        <begin position="108"/>
        <end position="129"/>
    </location>
</feature>
<keyword evidence="3" id="KW-1003">Cell membrane</keyword>
<feature type="transmembrane region" description="Helical" evidence="7">
    <location>
        <begin position="45"/>
        <end position="64"/>
    </location>
</feature>
<gene>
    <name evidence="10" type="ORF">CLV54_1690</name>
</gene>
<dbReference type="OrthoDB" id="9804439at2"/>
<dbReference type="InterPro" id="IPR000515">
    <property type="entry name" value="MetI-like"/>
</dbReference>
<comment type="similarity">
    <text evidence="7">Belongs to the binding-protein-dependent transport system permease family.</text>
</comment>
<feature type="domain" description="ABC transmembrane type-1" evidence="9">
    <location>
        <begin position="105"/>
        <end position="322"/>
    </location>
</feature>
<feature type="transmembrane region" description="Helical" evidence="7">
    <location>
        <begin position="136"/>
        <end position="163"/>
    </location>
</feature>
<dbReference type="AlphaFoldDB" id="A0A2M9BVD0"/>
<sequence>MSSLNSTVDAAPSGIDGERLVAPTPTPPPQEHPGRRRRAGRFTPYTLLIPAVVILAVVIGWPLIQLFVMSFQEFGRAQVFGQPAPFIGFDNYVKVLTDQQFWNVLGRSLAFCAVNVVITMTLGTLIALLMTRVNRFFRLLVSVGLLLAWAMPALTATIVWGWIFDTQFGVANYMLTHWFGLDFDQHAWLIEPLSFFFVATIIVVWGAVPFVTLTVYAGLTQVSEEVLEAAALDGAGGFQRFRLIIFPYLKSIFLVVTILQVIWDLRVFTQIFALQGIGGIKEQTSTLGVYIYQVSLGAGEYGIGGAIAVITVIIMMSISIYYVRQTIKEDEL</sequence>
<name>A0A2M9BVD0_9MICO</name>
<dbReference type="GO" id="GO:0055085">
    <property type="term" value="P:transmembrane transport"/>
    <property type="evidence" value="ECO:0007669"/>
    <property type="project" value="InterPro"/>
</dbReference>
<evidence type="ECO:0000313" key="10">
    <source>
        <dbReference type="EMBL" id="PJJ61903.1"/>
    </source>
</evidence>
<dbReference type="PROSITE" id="PS50928">
    <property type="entry name" value="ABC_TM1"/>
    <property type="match status" value="1"/>
</dbReference>
<dbReference type="EMBL" id="PGFB01000003">
    <property type="protein sequence ID" value="PJJ61903.1"/>
    <property type="molecule type" value="Genomic_DNA"/>
</dbReference>
<dbReference type="InterPro" id="IPR035906">
    <property type="entry name" value="MetI-like_sf"/>
</dbReference>
<dbReference type="CDD" id="cd06261">
    <property type="entry name" value="TM_PBP2"/>
    <property type="match status" value="1"/>
</dbReference>
<keyword evidence="6 7" id="KW-0472">Membrane</keyword>
<dbReference type="Proteomes" id="UP000230161">
    <property type="component" value="Unassembled WGS sequence"/>
</dbReference>
<dbReference type="PANTHER" id="PTHR43227:SF8">
    <property type="entry name" value="DIACETYLCHITOBIOSE UPTAKE SYSTEM PERMEASE PROTEIN DASB"/>
    <property type="match status" value="1"/>
</dbReference>